<dbReference type="Pfam" id="PF12572">
    <property type="entry name" value="DUF3752"/>
    <property type="match status" value="1"/>
</dbReference>
<feature type="domain" description="DUF3752" evidence="2">
    <location>
        <begin position="13"/>
        <end position="68"/>
    </location>
</feature>
<gene>
    <name evidence="3" type="ORF">V1264_010735</name>
</gene>
<feature type="compositionally biased region" description="Basic and acidic residues" evidence="1">
    <location>
        <begin position="21"/>
        <end position="38"/>
    </location>
</feature>
<protein>
    <recommendedName>
        <fullName evidence="2">DUF3752 domain-containing protein</fullName>
    </recommendedName>
</protein>
<dbReference type="PANTHER" id="PTHR46370">
    <property type="entry name" value="GPALPP MOTIFS-CONTAINING PROTEIN 1"/>
    <property type="match status" value="1"/>
</dbReference>
<dbReference type="AlphaFoldDB" id="A0AAN9AQ59"/>
<evidence type="ECO:0000259" key="2">
    <source>
        <dbReference type="Pfam" id="PF12572"/>
    </source>
</evidence>
<comment type="caution">
    <text evidence="3">The sequence shown here is derived from an EMBL/GenBank/DDBJ whole genome shotgun (WGS) entry which is preliminary data.</text>
</comment>
<keyword evidence="4" id="KW-1185">Reference proteome</keyword>
<organism evidence="3 4">
    <name type="scientific">Littorina saxatilis</name>
    <dbReference type="NCBI Taxonomy" id="31220"/>
    <lineage>
        <taxon>Eukaryota</taxon>
        <taxon>Metazoa</taxon>
        <taxon>Spiralia</taxon>
        <taxon>Lophotrochozoa</taxon>
        <taxon>Mollusca</taxon>
        <taxon>Gastropoda</taxon>
        <taxon>Caenogastropoda</taxon>
        <taxon>Littorinimorpha</taxon>
        <taxon>Littorinoidea</taxon>
        <taxon>Littorinidae</taxon>
        <taxon>Littorina</taxon>
    </lineage>
</organism>
<feature type="compositionally biased region" description="Basic residues" evidence="1">
    <location>
        <begin position="11"/>
        <end position="20"/>
    </location>
</feature>
<dbReference type="EMBL" id="JBAMIC010000024">
    <property type="protein sequence ID" value="KAK7091016.1"/>
    <property type="molecule type" value="Genomic_DNA"/>
</dbReference>
<proteinExistence type="predicted"/>
<reference evidence="3 4" key="1">
    <citation type="submission" date="2024-02" db="EMBL/GenBank/DDBJ databases">
        <title>Chromosome-scale genome assembly of the rough periwinkle Littorina saxatilis.</title>
        <authorList>
            <person name="De Jode A."/>
            <person name="Faria R."/>
            <person name="Formenti G."/>
            <person name="Sims Y."/>
            <person name="Smith T.P."/>
            <person name="Tracey A."/>
            <person name="Wood J.M.D."/>
            <person name="Zagrodzka Z.B."/>
            <person name="Johannesson K."/>
            <person name="Butlin R.K."/>
            <person name="Leder E.H."/>
        </authorList>
    </citation>
    <scope>NUCLEOTIDE SEQUENCE [LARGE SCALE GENOMIC DNA]</scope>
    <source>
        <strain evidence="3">Snail1</strain>
        <tissue evidence="3">Muscle</tissue>
    </source>
</reference>
<evidence type="ECO:0000256" key="1">
    <source>
        <dbReference type="SAM" id="MobiDB-lite"/>
    </source>
</evidence>
<dbReference type="InterPro" id="IPR046331">
    <property type="entry name" value="GPAM1-like"/>
</dbReference>
<sequence length="77" mass="9103">MMICIFQKKEEKKKKKKEKKKAKDKDREEKKPARAAFDREKDLKVNKFDDAQRKAIIKKSAMLNTRFQHSGATSSFL</sequence>
<evidence type="ECO:0000313" key="4">
    <source>
        <dbReference type="Proteomes" id="UP001374579"/>
    </source>
</evidence>
<name>A0AAN9AQ59_9CAEN</name>
<dbReference type="PANTHER" id="PTHR46370:SF1">
    <property type="entry name" value="GPALPP MOTIFS-CONTAINING PROTEIN 1"/>
    <property type="match status" value="1"/>
</dbReference>
<evidence type="ECO:0000313" key="3">
    <source>
        <dbReference type="EMBL" id="KAK7091016.1"/>
    </source>
</evidence>
<accession>A0AAN9AQ59</accession>
<dbReference type="Proteomes" id="UP001374579">
    <property type="component" value="Unassembled WGS sequence"/>
</dbReference>
<dbReference type="InterPro" id="IPR022226">
    <property type="entry name" value="DUF3752"/>
</dbReference>
<feature type="region of interest" description="Disordered" evidence="1">
    <location>
        <begin position="1"/>
        <end position="38"/>
    </location>
</feature>